<keyword evidence="1" id="KW-1133">Transmembrane helix</keyword>
<dbReference type="Proteomes" id="UP000604046">
    <property type="component" value="Unassembled WGS sequence"/>
</dbReference>
<dbReference type="InterPro" id="IPR029071">
    <property type="entry name" value="Ubiquitin-like_domsf"/>
</dbReference>
<evidence type="ECO:0000313" key="3">
    <source>
        <dbReference type="EMBL" id="CAE7357667.1"/>
    </source>
</evidence>
<dbReference type="SUPFAM" id="SSF54236">
    <property type="entry name" value="Ubiquitin-like"/>
    <property type="match status" value="1"/>
</dbReference>
<evidence type="ECO:0000256" key="1">
    <source>
        <dbReference type="SAM" id="Phobius"/>
    </source>
</evidence>
<keyword evidence="1" id="KW-0812">Transmembrane</keyword>
<evidence type="ECO:0000259" key="2">
    <source>
        <dbReference type="PROSITE" id="PS50053"/>
    </source>
</evidence>
<feature type="transmembrane region" description="Helical" evidence="1">
    <location>
        <begin position="152"/>
        <end position="177"/>
    </location>
</feature>
<name>A0A812PLH8_9DINO</name>
<feature type="transmembrane region" description="Helical" evidence="1">
    <location>
        <begin position="189"/>
        <end position="207"/>
    </location>
</feature>
<keyword evidence="1" id="KW-0472">Membrane</keyword>
<gene>
    <name evidence="3" type="ORF">SNAT2548_LOCUS19092</name>
</gene>
<keyword evidence="4" id="KW-1185">Reference proteome</keyword>
<organism evidence="3 4">
    <name type="scientific">Symbiodinium natans</name>
    <dbReference type="NCBI Taxonomy" id="878477"/>
    <lineage>
        <taxon>Eukaryota</taxon>
        <taxon>Sar</taxon>
        <taxon>Alveolata</taxon>
        <taxon>Dinophyceae</taxon>
        <taxon>Suessiales</taxon>
        <taxon>Symbiodiniaceae</taxon>
        <taxon>Symbiodinium</taxon>
    </lineage>
</organism>
<dbReference type="SMART" id="SM00213">
    <property type="entry name" value="UBQ"/>
    <property type="match status" value="1"/>
</dbReference>
<dbReference type="CDD" id="cd17039">
    <property type="entry name" value="Ubl_ubiquitin_like"/>
    <property type="match status" value="1"/>
</dbReference>
<proteinExistence type="predicted"/>
<dbReference type="EMBL" id="CAJNDS010002165">
    <property type="protein sequence ID" value="CAE7357667.1"/>
    <property type="molecule type" value="Genomic_DNA"/>
</dbReference>
<dbReference type="InterPro" id="IPR000626">
    <property type="entry name" value="Ubiquitin-like_dom"/>
</dbReference>
<dbReference type="Pfam" id="PF00240">
    <property type="entry name" value="ubiquitin"/>
    <property type="match status" value="1"/>
</dbReference>
<reference evidence="3" key="1">
    <citation type="submission" date="2021-02" db="EMBL/GenBank/DDBJ databases">
        <authorList>
            <person name="Dougan E. K."/>
            <person name="Rhodes N."/>
            <person name="Thang M."/>
            <person name="Chan C."/>
        </authorList>
    </citation>
    <scope>NUCLEOTIDE SEQUENCE</scope>
</reference>
<protein>
    <recommendedName>
        <fullName evidence="2">Ubiquitin-like domain-containing protein</fullName>
    </recommendedName>
</protein>
<accession>A0A812PLH8</accession>
<dbReference type="AlphaFoldDB" id="A0A812PLH8"/>
<comment type="caution">
    <text evidence="3">The sequence shown here is derived from an EMBL/GenBank/DDBJ whole genome shotgun (WGS) entry which is preliminary data.</text>
</comment>
<dbReference type="PROSITE" id="PS50053">
    <property type="entry name" value="UBIQUITIN_2"/>
    <property type="match status" value="1"/>
</dbReference>
<dbReference type="Gene3D" id="3.10.20.90">
    <property type="entry name" value="Phosphatidylinositol 3-kinase Catalytic Subunit, Chain A, domain 1"/>
    <property type="match status" value="1"/>
</dbReference>
<feature type="domain" description="Ubiquitin-like" evidence="2">
    <location>
        <begin position="17"/>
        <end position="76"/>
    </location>
</feature>
<evidence type="ECO:0000313" key="4">
    <source>
        <dbReference type="Proteomes" id="UP000604046"/>
    </source>
</evidence>
<sequence>MAMLNSRKHDYKRLGDATIAFRKPDGAEIYVAYRSGALVADIKQKVSHEQEIPANRQVWLLGREELEDHMTLSGCGHLELDLILAPQARYSEVELDLTRLPGPDVPHELRQHISTGEWLQVFGGLPCGFWEWRSWSPELNLSYSFEYCEERMLPYLGVVVLLVLLVCLAANALACYHIWQTDMEGKADLIVLSVLAFPFAFLVLLAVIRWSCYAVVIACCHVSLGIYRVYVKIRGLVVCNTLLGNAGGAGFVKGHVFFFPPRFTASGAWPTTVVMRYYMNPKP</sequence>